<dbReference type="InterPro" id="IPR015943">
    <property type="entry name" value="WD40/YVTN_repeat-like_dom_sf"/>
</dbReference>
<evidence type="ECO:0000256" key="1">
    <source>
        <dbReference type="SAM" id="SignalP"/>
    </source>
</evidence>
<dbReference type="AlphaFoldDB" id="A0A1M3KY31"/>
<dbReference type="SUPFAM" id="SSF51004">
    <property type="entry name" value="C-terminal (heme d1) domain of cytochrome cd1-nitrite reductase"/>
    <property type="match status" value="1"/>
</dbReference>
<comment type="caution">
    <text evidence="2">The sequence shown here is derived from an EMBL/GenBank/DDBJ whole genome shotgun (WGS) entry which is preliminary data.</text>
</comment>
<feature type="chain" id="PRO_5013132624" evidence="1">
    <location>
        <begin position="18"/>
        <end position="340"/>
    </location>
</feature>
<protein>
    <submittedName>
        <fullName evidence="2">Uncharacterized protein</fullName>
    </submittedName>
</protein>
<dbReference type="EMBL" id="MKVH01000024">
    <property type="protein sequence ID" value="OJX57318.1"/>
    <property type="molecule type" value="Genomic_DNA"/>
</dbReference>
<proteinExistence type="predicted"/>
<dbReference type="Gene3D" id="2.130.10.10">
    <property type="entry name" value="YVTN repeat-like/Quinoprotein amine dehydrogenase"/>
    <property type="match status" value="1"/>
</dbReference>
<evidence type="ECO:0000313" key="2">
    <source>
        <dbReference type="EMBL" id="OJX57318.1"/>
    </source>
</evidence>
<dbReference type="STRING" id="1895771.BGO89_12625"/>
<keyword evidence="1" id="KW-0732">Signal</keyword>
<name>A0A1M3KY31_9BACT</name>
<reference evidence="2 3" key="1">
    <citation type="submission" date="2016-09" db="EMBL/GenBank/DDBJ databases">
        <title>Genome-resolved meta-omics ties microbial dynamics to process performance in biotechnology for thiocyanate degradation.</title>
        <authorList>
            <person name="Kantor R.S."/>
            <person name="Huddy R.J."/>
            <person name="Iyer R."/>
            <person name="Thomas B.C."/>
            <person name="Brown C.T."/>
            <person name="Anantharaman K."/>
            <person name="Tringe S."/>
            <person name="Hettich R.L."/>
            <person name="Harrison S.T."/>
            <person name="Banfield J.F."/>
        </authorList>
    </citation>
    <scope>NUCLEOTIDE SEQUENCE [LARGE SCALE GENOMIC DNA]</scope>
    <source>
        <strain evidence="2">59-99</strain>
    </source>
</reference>
<dbReference type="InterPro" id="IPR011048">
    <property type="entry name" value="Haem_d1_sf"/>
</dbReference>
<dbReference type="PANTHER" id="PTHR47197">
    <property type="entry name" value="PROTEIN NIRF"/>
    <property type="match status" value="1"/>
</dbReference>
<gene>
    <name evidence="2" type="ORF">BGO89_12625</name>
</gene>
<sequence length="340" mass="36549">MMLRSAALLTVFCLLLAACSPEEPVINSFEDRWRVLTAEDAGLGTYTMPDGSRVAGQAWRNDASTPLNVTRFRTFRDELFVLRADAPEIVVLANDTLRERARIDCGALGAAQDIAFANATTAYATHPSSNVVSIIDLTTYSIVRTIRVDSLPNGIAAAGNQIGVACSGSGTIAIIDSRSNAVETTIPVNHAPFFIEPDAAGEQFVVVSLGDGRLNGGTRTVPTLSLVNLIRRMVTSTVDLTARASEGPQQNASGLVVTASDYAYVPVQNGLLQISTRGRGRASAVQFEDYRSICYNPNRAELICVKQDKRTVDVYDEYAENRKTTTTATIDIQTLLGIAP</sequence>
<dbReference type="InterPro" id="IPR051200">
    <property type="entry name" value="Host-pathogen_enzymatic-act"/>
</dbReference>
<evidence type="ECO:0000313" key="3">
    <source>
        <dbReference type="Proteomes" id="UP000184233"/>
    </source>
</evidence>
<accession>A0A1M3KY31</accession>
<feature type="signal peptide" evidence="1">
    <location>
        <begin position="1"/>
        <end position="17"/>
    </location>
</feature>
<dbReference type="PANTHER" id="PTHR47197:SF3">
    <property type="entry name" value="DIHYDRO-HEME D1 DEHYDROGENASE"/>
    <property type="match status" value="1"/>
</dbReference>
<organism evidence="2 3">
    <name type="scientific">Candidatus Kapaibacterium thiocyanatum</name>
    <dbReference type="NCBI Taxonomy" id="1895771"/>
    <lineage>
        <taxon>Bacteria</taxon>
        <taxon>Pseudomonadati</taxon>
        <taxon>Candidatus Kapaibacteriota</taxon>
        <taxon>Candidatus Kapaibacteriia</taxon>
        <taxon>Candidatus Kapaibacteriales</taxon>
        <taxon>Candidatus Kapaibacteriaceae</taxon>
        <taxon>Candidatus Kapaibacterium</taxon>
    </lineage>
</organism>
<dbReference type="Proteomes" id="UP000184233">
    <property type="component" value="Unassembled WGS sequence"/>
</dbReference>
<dbReference type="PROSITE" id="PS51257">
    <property type="entry name" value="PROKAR_LIPOPROTEIN"/>
    <property type="match status" value="1"/>
</dbReference>